<gene>
    <name evidence="3" type="ORF">SAMN05192568_1003232</name>
</gene>
<feature type="chain" id="PRO_5011476116" description="DUF1868 domain-containing protein" evidence="1">
    <location>
        <begin position="29"/>
        <end position="263"/>
    </location>
</feature>
<reference evidence="4" key="1">
    <citation type="submission" date="2016-10" db="EMBL/GenBank/DDBJ databases">
        <authorList>
            <person name="Varghese N."/>
            <person name="Submissions S."/>
        </authorList>
    </citation>
    <scope>NUCLEOTIDE SEQUENCE [LARGE SCALE GENOMIC DNA]</scope>
    <source>
        <strain evidence="4">BL36</strain>
    </source>
</reference>
<dbReference type="Proteomes" id="UP000199048">
    <property type="component" value="Unassembled WGS sequence"/>
</dbReference>
<accession>A0A1I4GW58</accession>
<feature type="signal peptide" evidence="1">
    <location>
        <begin position="1"/>
        <end position="28"/>
    </location>
</feature>
<evidence type="ECO:0000313" key="4">
    <source>
        <dbReference type="Proteomes" id="UP000199048"/>
    </source>
</evidence>
<proteinExistence type="predicted"/>
<feature type="domain" description="DUF1868" evidence="2">
    <location>
        <begin position="41"/>
        <end position="149"/>
    </location>
</feature>
<dbReference type="RefSeq" id="WP_244537021.1">
    <property type="nucleotide sequence ID" value="NZ_FOTK01000003.1"/>
</dbReference>
<dbReference type="InterPro" id="IPR015069">
    <property type="entry name" value="2H-PEstase_DUF1868"/>
</dbReference>
<evidence type="ECO:0000256" key="1">
    <source>
        <dbReference type="SAM" id="SignalP"/>
    </source>
</evidence>
<dbReference type="Gene3D" id="3.90.1140.10">
    <property type="entry name" value="Cyclic phosphodiesterase"/>
    <property type="match status" value="1"/>
</dbReference>
<evidence type="ECO:0000313" key="3">
    <source>
        <dbReference type="EMBL" id="SFL33366.1"/>
    </source>
</evidence>
<name>A0A1I4GW58_9HYPH</name>
<dbReference type="STRING" id="582667.SAMN05192568_1003232"/>
<protein>
    <recommendedName>
        <fullName evidence="2">DUF1868 domain-containing protein</fullName>
    </recommendedName>
</protein>
<dbReference type="SUPFAM" id="SSF55144">
    <property type="entry name" value="LigT-like"/>
    <property type="match status" value="1"/>
</dbReference>
<organism evidence="3 4">
    <name type="scientific">Methylobacterium pseudosasicola</name>
    <dbReference type="NCBI Taxonomy" id="582667"/>
    <lineage>
        <taxon>Bacteria</taxon>
        <taxon>Pseudomonadati</taxon>
        <taxon>Pseudomonadota</taxon>
        <taxon>Alphaproteobacteria</taxon>
        <taxon>Hyphomicrobiales</taxon>
        <taxon>Methylobacteriaceae</taxon>
        <taxon>Methylobacterium</taxon>
    </lineage>
</organism>
<evidence type="ECO:0000259" key="2">
    <source>
        <dbReference type="Pfam" id="PF08975"/>
    </source>
</evidence>
<keyword evidence="4" id="KW-1185">Reference proteome</keyword>
<dbReference type="Pfam" id="PF08975">
    <property type="entry name" value="2H-phosphodiest"/>
    <property type="match status" value="1"/>
</dbReference>
<dbReference type="AlphaFoldDB" id="A0A1I4GW58"/>
<sequence length="263" mass="29140">MTRRHVLHLSGAAAVGSLAGLRSLAASAADGAKPFPWIGTKFTPDGQVLRCPGNTIICHIEPSNPATAPLAAFRAALEAEPYAHKFTFTPPSSYHMTVFEGVIDFNRKPSLWPADLALDAPVEACNRLFIEKLEAFDLGCEPRFRMKVLEGDGNVDVRPGAGIYLVPADESEATKLRRLRDRLSDLLKLHQPGHDTYKFHTTQTYAIKPLDEIETSRYRAVRRDSINALAAAMPVLELGAPELCLFNDMFAFNPRLYLRPRQL</sequence>
<dbReference type="EMBL" id="FOTK01000003">
    <property type="protein sequence ID" value="SFL33366.1"/>
    <property type="molecule type" value="Genomic_DNA"/>
</dbReference>
<keyword evidence="1" id="KW-0732">Signal</keyword>
<dbReference type="InterPro" id="IPR009097">
    <property type="entry name" value="Cyclic_Pdiesterase"/>
</dbReference>